<protein>
    <submittedName>
        <fullName evidence="1">Uncharacterized protein</fullName>
    </submittedName>
</protein>
<name>A0ABX9WJ33_9ACTN</name>
<comment type="caution">
    <text evidence="1">The sequence shown here is derived from an EMBL/GenBank/DDBJ whole genome shotgun (WGS) entry which is preliminary data.</text>
</comment>
<evidence type="ECO:0000313" key="2">
    <source>
        <dbReference type="Proteomes" id="UP000280698"/>
    </source>
</evidence>
<proteinExistence type="predicted"/>
<keyword evidence="2" id="KW-1185">Reference proteome</keyword>
<organism evidence="1 2">
    <name type="scientific">Micromonospora solifontis</name>
    <dbReference type="NCBI Taxonomy" id="2487138"/>
    <lineage>
        <taxon>Bacteria</taxon>
        <taxon>Bacillati</taxon>
        <taxon>Actinomycetota</taxon>
        <taxon>Actinomycetes</taxon>
        <taxon>Micromonosporales</taxon>
        <taxon>Micromonosporaceae</taxon>
        <taxon>Micromonospora</taxon>
    </lineage>
</organism>
<dbReference type="EMBL" id="RJLN01000018">
    <property type="protein sequence ID" value="RNL99687.1"/>
    <property type="molecule type" value="Genomic_DNA"/>
</dbReference>
<dbReference type="Proteomes" id="UP000280698">
    <property type="component" value="Unassembled WGS sequence"/>
</dbReference>
<sequence>MVVDPGRPARPCRAYHGFEAPTVAGVRFHDLFTVSLGGNGRITHVMNDTGGAAQGTDTVPVNLVGYP</sequence>
<gene>
    <name evidence="1" type="ORF">EFE23_08905</name>
</gene>
<evidence type="ECO:0000313" key="1">
    <source>
        <dbReference type="EMBL" id="RNL99687.1"/>
    </source>
</evidence>
<accession>A0ABX9WJ33</accession>
<reference evidence="1 2" key="1">
    <citation type="submission" date="2018-11" db="EMBL/GenBank/DDBJ databases">
        <title>Micromonospora sp. PPF5-17, a new actinomycetes isolated from a hot spring soil.</title>
        <authorList>
            <person name="Thawai C."/>
        </authorList>
    </citation>
    <scope>NUCLEOTIDE SEQUENCE [LARGE SCALE GENOMIC DNA]</scope>
    <source>
        <strain evidence="1 2">PPF5-17</strain>
    </source>
</reference>